<evidence type="ECO:0000256" key="3">
    <source>
        <dbReference type="ARBA" id="ARBA00023015"/>
    </source>
</evidence>
<evidence type="ECO:0000256" key="5">
    <source>
        <dbReference type="ARBA" id="ARBA00023125"/>
    </source>
</evidence>
<dbReference type="NCBIfam" id="NF003994">
    <property type="entry name" value="PRK05472.2-3"/>
    <property type="match status" value="1"/>
</dbReference>
<evidence type="ECO:0000256" key="1">
    <source>
        <dbReference type="ARBA" id="ARBA00022490"/>
    </source>
</evidence>
<keyword evidence="2 7" id="KW-0678">Repressor</keyword>
<dbReference type="HAMAP" id="MF_01131">
    <property type="entry name" value="Rex"/>
    <property type="match status" value="1"/>
</dbReference>
<dbReference type="InterPro" id="IPR003781">
    <property type="entry name" value="CoA-bd"/>
</dbReference>
<evidence type="ECO:0000256" key="7">
    <source>
        <dbReference type="HAMAP-Rule" id="MF_01131"/>
    </source>
</evidence>
<keyword evidence="5 7" id="KW-0238">DNA-binding</keyword>
<dbReference type="Gene3D" id="1.10.10.10">
    <property type="entry name" value="Winged helix-like DNA-binding domain superfamily/Winged helix DNA-binding domain"/>
    <property type="match status" value="1"/>
</dbReference>
<sequence length="248" mass="25204">MTERRSEGSAEKRVPAAAFGADVPERLLLPGVPDATVARLPVYLRVLGALSDRGTRTVSSDELAGLAGVGSAVVRRDLSHLGPTGTRGVGYDVEALAERVSHMLGLTHERAVVIVGAGNLGSALAGYAGFGSRGFRVSALLDTDPAVVGTPVGDLVVEDVAALEQVVARTGAAIGVITTPGPAAQSVCDRLVDAGIASILSFAPTTLSVPDGVDVRRVDLSVELAILAFHDSRRLPAELGLAAAGDAS</sequence>
<evidence type="ECO:0000256" key="6">
    <source>
        <dbReference type="ARBA" id="ARBA00023163"/>
    </source>
</evidence>
<dbReference type="InterPro" id="IPR036388">
    <property type="entry name" value="WH-like_DNA-bd_sf"/>
</dbReference>
<dbReference type="SUPFAM" id="SSF46785">
    <property type="entry name" value="Winged helix' DNA-binding domain"/>
    <property type="match status" value="1"/>
</dbReference>
<evidence type="ECO:0000313" key="9">
    <source>
        <dbReference type="EMBL" id="RKS75212.1"/>
    </source>
</evidence>
<dbReference type="GO" id="GO:0005737">
    <property type="term" value="C:cytoplasm"/>
    <property type="evidence" value="ECO:0007669"/>
    <property type="project" value="UniProtKB-SubCell"/>
</dbReference>
<dbReference type="NCBIfam" id="NF003996">
    <property type="entry name" value="PRK05472.2-5"/>
    <property type="match status" value="1"/>
</dbReference>
<comment type="similarity">
    <text evidence="7">Belongs to the transcriptional regulatory Rex family.</text>
</comment>
<dbReference type="InterPro" id="IPR036291">
    <property type="entry name" value="NAD(P)-bd_dom_sf"/>
</dbReference>
<keyword evidence="10" id="KW-1185">Reference proteome</keyword>
<organism evidence="9 10">
    <name type="scientific">Motilibacter peucedani</name>
    <dbReference type="NCBI Taxonomy" id="598650"/>
    <lineage>
        <taxon>Bacteria</taxon>
        <taxon>Bacillati</taxon>
        <taxon>Actinomycetota</taxon>
        <taxon>Actinomycetes</taxon>
        <taxon>Motilibacterales</taxon>
        <taxon>Motilibacteraceae</taxon>
        <taxon>Motilibacter</taxon>
    </lineage>
</organism>
<dbReference type="InterPro" id="IPR022876">
    <property type="entry name" value="Tscrpt_rep_Rex"/>
</dbReference>
<dbReference type="SMART" id="SM00881">
    <property type="entry name" value="CoA_binding"/>
    <property type="match status" value="1"/>
</dbReference>
<dbReference type="InterPro" id="IPR036390">
    <property type="entry name" value="WH_DNA-bd_sf"/>
</dbReference>
<dbReference type="PANTHER" id="PTHR35786">
    <property type="entry name" value="REDOX-SENSING TRANSCRIPTIONAL REPRESSOR REX"/>
    <property type="match status" value="1"/>
</dbReference>
<protein>
    <recommendedName>
        <fullName evidence="7">Redox-sensing transcriptional repressor Rex</fullName>
    </recommendedName>
</protein>
<dbReference type="NCBIfam" id="NF003995">
    <property type="entry name" value="PRK05472.2-4"/>
    <property type="match status" value="1"/>
</dbReference>
<dbReference type="PANTHER" id="PTHR35786:SF1">
    <property type="entry name" value="REDOX-SENSING TRANSCRIPTIONAL REPRESSOR REX 1"/>
    <property type="match status" value="1"/>
</dbReference>
<evidence type="ECO:0000313" key="10">
    <source>
        <dbReference type="Proteomes" id="UP000281955"/>
    </source>
</evidence>
<feature type="DNA-binding region" description="H-T-H motif" evidence="7">
    <location>
        <begin position="42"/>
        <end position="81"/>
    </location>
</feature>
<reference evidence="9 10" key="1">
    <citation type="submission" date="2018-10" db="EMBL/GenBank/DDBJ databases">
        <title>Genomic Encyclopedia of Archaeal and Bacterial Type Strains, Phase II (KMG-II): from individual species to whole genera.</title>
        <authorList>
            <person name="Goeker M."/>
        </authorList>
    </citation>
    <scope>NUCLEOTIDE SEQUENCE [LARGE SCALE GENOMIC DNA]</scope>
    <source>
        <strain evidence="9 10">RP-AC37</strain>
    </source>
</reference>
<keyword evidence="1 7" id="KW-0963">Cytoplasm</keyword>
<feature type="binding site" evidence="7">
    <location>
        <begin position="116"/>
        <end position="121"/>
    </location>
    <ligand>
        <name>NAD(+)</name>
        <dbReference type="ChEBI" id="CHEBI:57540"/>
    </ligand>
</feature>
<gene>
    <name evidence="7" type="primary">rex</name>
    <name evidence="9" type="ORF">CLV35_1671</name>
</gene>
<evidence type="ECO:0000256" key="2">
    <source>
        <dbReference type="ARBA" id="ARBA00022491"/>
    </source>
</evidence>
<name>A0A420XPN8_9ACTN</name>
<keyword evidence="3 7" id="KW-0805">Transcription regulation</keyword>
<dbReference type="Gene3D" id="3.40.50.720">
    <property type="entry name" value="NAD(P)-binding Rossmann-like Domain"/>
    <property type="match status" value="1"/>
</dbReference>
<dbReference type="NCBIfam" id="NF003992">
    <property type="entry name" value="PRK05472.2-1"/>
    <property type="match status" value="1"/>
</dbReference>
<dbReference type="GO" id="GO:0045892">
    <property type="term" value="P:negative regulation of DNA-templated transcription"/>
    <property type="evidence" value="ECO:0007669"/>
    <property type="project" value="InterPro"/>
</dbReference>
<evidence type="ECO:0000256" key="4">
    <source>
        <dbReference type="ARBA" id="ARBA00023027"/>
    </source>
</evidence>
<dbReference type="InterPro" id="IPR058236">
    <property type="entry name" value="Rex_actinobacterial-type"/>
</dbReference>
<feature type="domain" description="CoA-binding" evidence="8">
    <location>
        <begin position="106"/>
        <end position="206"/>
    </location>
</feature>
<comment type="function">
    <text evidence="7">Modulates transcription in response to changes in cellular NADH/NAD(+) redox state.</text>
</comment>
<dbReference type="Pfam" id="PF06971">
    <property type="entry name" value="Put_DNA-bind_N"/>
    <property type="match status" value="1"/>
</dbReference>
<dbReference type="Proteomes" id="UP000281955">
    <property type="component" value="Unassembled WGS sequence"/>
</dbReference>
<dbReference type="GO" id="GO:0051775">
    <property type="term" value="P:response to redox state"/>
    <property type="evidence" value="ECO:0007669"/>
    <property type="project" value="InterPro"/>
</dbReference>
<dbReference type="SUPFAM" id="SSF51735">
    <property type="entry name" value="NAD(P)-binding Rossmann-fold domains"/>
    <property type="match status" value="1"/>
</dbReference>
<dbReference type="Pfam" id="PF02629">
    <property type="entry name" value="CoA_binding"/>
    <property type="match status" value="1"/>
</dbReference>
<keyword evidence="4 7" id="KW-0520">NAD</keyword>
<proteinExistence type="inferred from homology"/>
<dbReference type="GO" id="GO:0003700">
    <property type="term" value="F:DNA-binding transcription factor activity"/>
    <property type="evidence" value="ECO:0007669"/>
    <property type="project" value="UniProtKB-UniRule"/>
</dbReference>
<dbReference type="NCBIfam" id="NF003993">
    <property type="entry name" value="PRK05472.2-2"/>
    <property type="match status" value="1"/>
</dbReference>
<evidence type="ECO:0000259" key="8">
    <source>
        <dbReference type="SMART" id="SM00881"/>
    </source>
</evidence>
<accession>A0A420XPN8</accession>
<dbReference type="GO" id="GO:0003677">
    <property type="term" value="F:DNA binding"/>
    <property type="evidence" value="ECO:0007669"/>
    <property type="project" value="UniProtKB-UniRule"/>
</dbReference>
<dbReference type="InParanoid" id="A0A420XPN8"/>
<keyword evidence="6 7" id="KW-0804">Transcription</keyword>
<comment type="subunit">
    <text evidence="7">Homodimer.</text>
</comment>
<comment type="caution">
    <text evidence="9">The sequence shown here is derived from an EMBL/GenBank/DDBJ whole genome shotgun (WGS) entry which is preliminary data.</text>
</comment>
<dbReference type="InterPro" id="IPR009718">
    <property type="entry name" value="Rex_DNA-bd_C_dom"/>
</dbReference>
<dbReference type="EMBL" id="RBWV01000011">
    <property type="protein sequence ID" value="RKS75212.1"/>
    <property type="molecule type" value="Genomic_DNA"/>
</dbReference>
<comment type="subcellular location">
    <subcellularLocation>
        <location evidence="7">Cytoplasm</location>
    </subcellularLocation>
</comment>
<dbReference type="AlphaFoldDB" id="A0A420XPN8"/>